<organism evidence="3 4">
    <name type="scientific">Acinetobacter guerrae</name>
    <dbReference type="NCBI Taxonomy" id="1843371"/>
    <lineage>
        <taxon>Bacteria</taxon>
        <taxon>Pseudomonadati</taxon>
        <taxon>Pseudomonadota</taxon>
        <taxon>Gammaproteobacteria</taxon>
        <taxon>Moraxellales</taxon>
        <taxon>Moraxellaceae</taxon>
        <taxon>Acinetobacter</taxon>
    </lineage>
</organism>
<dbReference type="PANTHER" id="PTHR23150">
    <property type="entry name" value="SULFATASE MODIFYING FACTOR 1, 2"/>
    <property type="match status" value="1"/>
</dbReference>
<dbReference type="Pfam" id="PF03781">
    <property type="entry name" value="FGE-sulfatase"/>
    <property type="match status" value="1"/>
</dbReference>
<comment type="caution">
    <text evidence="3">The sequence shown here is derived from an EMBL/GenBank/DDBJ whole genome shotgun (WGS) entry which is preliminary data.</text>
</comment>
<dbReference type="EMBL" id="RAXU01000004">
    <property type="protein sequence ID" value="RKG35052.1"/>
    <property type="molecule type" value="Genomic_DNA"/>
</dbReference>
<dbReference type="Proteomes" id="UP000269001">
    <property type="component" value="Unassembled WGS sequence"/>
</dbReference>
<proteinExistence type="predicted"/>
<dbReference type="InterPro" id="IPR042095">
    <property type="entry name" value="SUMF_sf"/>
</dbReference>
<protein>
    <submittedName>
        <fullName evidence="3">Formylglycine-generating enzyme family protein</fullName>
    </submittedName>
</protein>
<dbReference type="GO" id="GO:0120147">
    <property type="term" value="F:formylglycine-generating oxidase activity"/>
    <property type="evidence" value="ECO:0007669"/>
    <property type="project" value="TreeGrafter"/>
</dbReference>
<dbReference type="SUPFAM" id="SSF56436">
    <property type="entry name" value="C-type lectin-like"/>
    <property type="match status" value="1"/>
</dbReference>
<dbReference type="AlphaFoldDB" id="A0A3A8EJG4"/>
<name>A0A3A8EJG4_9GAMM</name>
<dbReference type="InterPro" id="IPR016187">
    <property type="entry name" value="CTDL_fold"/>
</dbReference>
<evidence type="ECO:0000313" key="3">
    <source>
        <dbReference type="EMBL" id="RKG35052.1"/>
    </source>
</evidence>
<feature type="signal peptide" evidence="1">
    <location>
        <begin position="1"/>
        <end position="21"/>
    </location>
</feature>
<dbReference type="PROSITE" id="PS51257">
    <property type="entry name" value="PROKAR_LIPOPROTEIN"/>
    <property type="match status" value="1"/>
</dbReference>
<keyword evidence="4" id="KW-1185">Reference proteome</keyword>
<evidence type="ECO:0000313" key="4">
    <source>
        <dbReference type="Proteomes" id="UP000269001"/>
    </source>
</evidence>
<keyword evidence="1" id="KW-0732">Signal</keyword>
<sequence length="333" mass="37661">MKAAFLLVLGYSLLLTGCSQTNRTHYTNKTSNDAAPALLSLGSIATCKNYSGLPEKWLTDKHSGMVRVDSGTVNLGSNLAYPDEINFGEKQRQVSAFWIDQTEVTVAQFASFVQATGYITDAEQQKQAAVFLPNAQHPQQWWQLKSGYTWQQPNGQNAGKALPNEPVRFVTKNDAEHYAVWLDRDLPSEIEWEYAAKAGQTQDTPLHQAPLDHHRHPQANYWQGEFPFHNNKLDHFEGVAPVGCFAANAFQLYDMIGNVWEWTSSVYQGAHDEHMGNYQHLRQMNIPSQNFVIKGGSYLCADNYCARFRNSSRHPQEFDLASSHVGFRTIMRE</sequence>
<dbReference type="RefSeq" id="WP_120369342.1">
    <property type="nucleotide sequence ID" value="NZ_RAXU01000004.1"/>
</dbReference>
<evidence type="ECO:0000259" key="2">
    <source>
        <dbReference type="Pfam" id="PF03781"/>
    </source>
</evidence>
<feature type="chain" id="PRO_5017284480" evidence="1">
    <location>
        <begin position="22"/>
        <end position="333"/>
    </location>
</feature>
<reference evidence="3 4" key="1">
    <citation type="submission" date="2018-09" db="EMBL/GenBank/DDBJ databases">
        <title>The draft genome of Acinetobacter spp. strains.</title>
        <authorList>
            <person name="Qin J."/>
            <person name="Feng Y."/>
            <person name="Zong Z."/>
        </authorList>
    </citation>
    <scope>NUCLEOTIDE SEQUENCE [LARGE SCALE GENOMIC DNA]</scope>
    <source>
        <strain evidence="3 4">WCHAc060096</strain>
    </source>
</reference>
<accession>A0A3A8EJG4</accession>
<gene>
    <name evidence="3" type="ORF">D7V21_04495</name>
</gene>
<dbReference type="InterPro" id="IPR051043">
    <property type="entry name" value="Sulfatase_Mod_Factor_Kinase"/>
</dbReference>
<dbReference type="Gene3D" id="3.90.1580.10">
    <property type="entry name" value="paralog of FGE (formylglycine-generating enzyme)"/>
    <property type="match status" value="1"/>
</dbReference>
<dbReference type="PANTHER" id="PTHR23150:SF19">
    <property type="entry name" value="FORMYLGLYCINE-GENERATING ENZYME"/>
    <property type="match status" value="1"/>
</dbReference>
<feature type="domain" description="Sulfatase-modifying factor enzyme-like" evidence="2">
    <location>
        <begin position="63"/>
        <end position="330"/>
    </location>
</feature>
<dbReference type="InterPro" id="IPR005532">
    <property type="entry name" value="SUMF_dom"/>
</dbReference>
<evidence type="ECO:0000256" key="1">
    <source>
        <dbReference type="SAM" id="SignalP"/>
    </source>
</evidence>